<feature type="transmembrane region" description="Helical" evidence="7">
    <location>
        <begin position="194"/>
        <end position="217"/>
    </location>
</feature>
<comment type="similarity">
    <text evidence="7">Belongs to the DHHC palmitoyltransferase family.</text>
</comment>
<feature type="transmembrane region" description="Helical" evidence="7">
    <location>
        <begin position="12"/>
        <end position="33"/>
    </location>
</feature>
<evidence type="ECO:0000313" key="10">
    <source>
        <dbReference type="Proteomes" id="UP001549920"/>
    </source>
</evidence>
<dbReference type="EMBL" id="JBEUOH010000007">
    <property type="protein sequence ID" value="KAL0892566.1"/>
    <property type="molecule type" value="Genomic_DNA"/>
</dbReference>
<keyword evidence="4 7" id="KW-1133">Transmembrane helix</keyword>
<evidence type="ECO:0000256" key="7">
    <source>
        <dbReference type="RuleBase" id="RU079119"/>
    </source>
</evidence>
<evidence type="ECO:0000259" key="8">
    <source>
        <dbReference type="Pfam" id="PF01529"/>
    </source>
</evidence>
<evidence type="ECO:0000256" key="6">
    <source>
        <dbReference type="ARBA" id="ARBA00023315"/>
    </source>
</evidence>
<feature type="transmembrane region" description="Helical" evidence="7">
    <location>
        <begin position="139"/>
        <end position="162"/>
    </location>
</feature>
<keyword evidence="6 7" id="KW-0012">Acyltransferase</keyword>
<dbReference type="EC" id="2.3.1.225" evidence="7"/>
<evidence type="ECO:0000256" key="2">
    <source>
        <dbReference type="ARBA" id="ARBA00022679"/>
    </source>
</evidence>
<organism evidence="9 10">
    <name type="scientific">Loxostege sticticalis</name>
    <name type="common">Beet webworm moth</name>
    <dbReference type="NCBI Taxonomy" id="481309"/>
    <lineage>
        <taxon>Eukaryota</taxon>
        <taxon>Metazoa</taxon>
        <taxon>Ecdysozoa</taxon>
        <taxon>Arthropoda</taxon>
        <taxon>Hexapoda</taxon>
        <taxon>Insecta</taxon>
        <taxon>Pterygota</taxon>
        <taxon>Neoptera</taxon>
        <taxon>Endopterygota</taxon>
        <taxon>Lepidoptera</taxon>
        <taxon>Glossata</taxon>
        <taxon>Ditrysia</taxon>
        <taxon>Pyraloidea</taxon>
        <taxon>Crambidae</taxon>
        <taxon>Pyraustinae</taxon>
        <taxon>Loxostege</taxon>
    </lineage>
</organism>
<evidence type="ECO:0000256" key="5">
    <source>
        <dbReference type="ARBA" id="ARBA00023136"/>
    </source>
</evidence>
<name>A0ABR3I8I6_LOXSC</name>
<dbReference type="InterPro" id="IPR039859">
    <property type="entry name" value="PFA4/ZDH16/20/ERF2-like"/>
</dbReference>
<keyword evidence="10" id="KW-1185">Reference proteome</keyword>
<dbReference type="Pfam" id="PF01529">
    <property type="entry name" value="DHHC"/>
    <property type="match status" value="1"/>
</dbReference>
<keyword evidence="2 7" id="KW-0808">Transferase</keyword>
<gene>
    <name evidence="9" type="ORF">ABMA27_015664</name>
</gene>
<evidence type="ECO:0000256" key="4">
    <source>
        <dbReference type="ARBA" id="ARBA00022989"/>
    </source>
</evidence>
<protein>
    <recommendedName>
        <fullName evidence="7">Palmitoyltransferase</fullName>
        <ecNumber evidence="7">2.3.1.225</ecNumber>
    </recommendedName>
</protein>
<evidence type="ECO:0000256" key="3">
    <source>
        <dbReference type="ARBA" id="ARBA00022692"/>
    </source>
</evidence>
<dbReference type="InterPro" id="IPR001594">
    <property type="entry name" value="Palmitoyltrfase_DHHC"/>
</dbReference>
<feature type="domain" description="Palmitoyltransferase DHHC" evidence="8">
    <location>
        <begin position="90"/>
        <end position="233"/>
    </location>
</feature>
<evidence type="ECO:0000313" key="9">
    <source>
        <dbReference type="EMBL" id="KAL0892566.1"/>
    </source>
</evidence>
<comment type="domain">
    <text evidence="7">The DHHC domain is required for palmitoyltransferase activity.</text>
</comment>
<feature type="transmembrane region" description="Helical" evidence="7">
    <location>
        <begin position="53"/>
        <end position="77"/>
    </location>
</feature>
<dbReference type="PANTHER" id="PTHR12246">
    <property type="entry name" value="PALMITOYLTRANSFERASE ZDHHC16"/>
    <property type="match status" value="1"/>
</dbReference>
<keyword evidence="5 7" id="KW-0472">Membrane</keyword>
<evidence type="ECO:0000256" key="1">
    <source>
        <dbReference type="ARBA" id="ARBA00004141"/>
    </source>
</evidence>
<proteinExistence type="inferred from homology"/>
<comment type="subcellular location">
    <subcellularLocation>
        <location evidence="1">Membrane</location>
        <topology evidence="1">Multi-pass membrane protein</topology>
    </subcellularLocation>
</comment>
<reference evidence="9 10" key="1">
    <citation type="submission" date="2024-06" db="EMBL/GenBank/DDBJ databases">
        <title>A chromosome-level genome assembly of beet webworm, Loxostege sticticalis.</title>
        <authorList>
            <person name="Zhang Y."/>
        </authorList>
    </citation>
    <scope>NUCLEOTIDE SEQUENCE [LARGE SCALE GENOMIC DNA]</scope>
    <source>
        <strain evidence="9">AQ026</strain>
        <tissue evidence="9">Whole body</tissue>
    </source>
</reference>
<dbReference type="Proteomes" id="UP001549920">
    <property type="component" value="Unassembled WGS sequence"/>
</dbReference>
<comment type="catalytic activity">
    <reaction evidence="7">
        <text>L-cysteinyl-[protein] + hexadecanoyl-CoA = S-hexadecanoyl-L-cysteinyl-[protein] + CoA</text>
        <dbReference type="Rhea" id="RHEA:36683"/>
        <dbReference type="Rhea" id="RHEA-COMP:10131"/>
        <dbReference type="Rhea" id="RHEA-COMP:11032"/>
        <dbReference type="ChEBI" id="CHEBI:29950"/>
        <dbReference type="ChEBI" id="CHEBI:57287"/>
        <dbReference type="ChEBI" id="CHEBI:57379"/>
        <dbReference type="ChEBI" id="CHEBI:74151"/>
        <dbReference type="EC" id="2.3.1.225"/>
    </reaction>
</comment>
<accession>A0ABR3I8I6</accession>
<sequence length="294" mass="34165">MKFFPIATSWGCLYEKVLCSVILFLVIPCYFVFHMTTIRTNLVAIHNPGPARFWFHFIMSCFCFINTFGNALMSILTDTSLKKITSRHKFEGGTYCEICKAYRPPKSWHCDKCKVCILRRNHHCDFIARCVGMYNQRYYLLYQTYLIISLVYSTYSILHVVASTCKTKTELFFTLVQYLNPLIKLLVRVSDEELSWISLFVFINLILIAWLSFGVYYHWSTALKGMTTYERKKLINATNSDQDPLIKTVGPSELKKNILKIFGSRWYLAIVNPFVDSPVPEAEGTYESDQEKIA</sequence>
<keyword evidence="3 7" id="KW-0812">Transmembrane</keyword>
<dbReference type="PROSITE" id="PS50216">
    <property type="entry name" value="DHHC"/>
    <property type="match status" value="1"/>
</dbReference>
<comment type="caution">
    <text evidence="9">The sequence shown here is derived from an EMBL/GenBank/DDBJ whole genome shotgun (WGS) entry which is preliminary data.</text>
</comment>